<organism evidence="2 3">
    <name type="scientific">Candidatus Nanosyncoccus nanoralicus</name>
    <dbReference type="NCBI Taxonomy" id="2171996"/>
    <lineage>
        <taxon>Bacteria</taxon>
        <taxon>Candidatus Saccharimonadota</taxon>
        <taxon>Candidatus Nanosyncoccalia</taxon>
        <taxon>Candidatus Nanosyncoccales</taxon>
        <taxon>Candidatus Nanosyncoccaceae</taxon>
        <taxon>Candidatus Nanosyncoccus</taxon>
    </lineage>
</organism>
<dbReference type="InterPro" id="IPR011889">
    <property type="entry name" value="Liste_lipo_26"/>
</dbReference>
<evidence type="ECO:0000256" key="1">
    <source>
        <dbReference type="SAM" id="Phobius"/>
    </source>
</evidence>
<protein>
    <recommendedName>
        <fullName evidence="4">BspA family leucine-rich repeat surface protein</fullName>
    </recommendedName>
</protein>
<dbReference type="Pfam" id="PF03382">
    <property type="entry name" value="DUF285"/>
    <property type="match status" value="2"/>
</dbReference>
<evidence type="ECO:0008006" key="4">
    <source>
        <dbReference type="Google" id="ProtNLM"/>
    </source>
</evidence>
<keyword evidence="1" id="KW-0812">Transmembrane</keyword>
<dbReference type="EMBL" id="PRLL01000010">
    <property type="protein sequence ID" value="RYC73507.1"/>
    <property type="molecule type" value="Genomic_DNA"/>
</dbReference>
<keyword evidence="1" id="KW-0472">Membrane</keyword>
<feature type="transmembrane region" description="Helical" evidence="1">
    <location>
        <begin position="12"/>
        <end position="33"/>
    </location>
</feature>
<accession>A0ABY0FJU5</accession>
<reference evidence="2 3" key="1">
    <citation type="journal article" date="2018" name="bioRxiv">
        <title>Evidence of independent acquisition and adaption of ultra-small bacteria to human hosts across the highly diverse yet reduced genomes of the phylum Saccharibacteria.</title>
        <authorList>
            <person name="McLean J.S."/>
            <person name="Bor B."/>
            <person name="To T.T."/>
            <person name="Liu Q."/>
            <person name="Kearns K.A."/>
            <person name="Solden L.M."/>
            <person name="Wrighton K.C."/>
            <person name="He X."/>
            <person name="Shi W."/>
        </authorList>
    </citation>
    <scope>NUCLEOTIDE SEQUENCE [LARGE SCALE GENOMIC DNA]</scope>
    <source>
        <strain evidence="2 3">TM7_KMM_G3_1_HOT_351</strain>
    </source>
</reference>
<name>A0ABY0FJU5_9BACT</name>
<keyword evidence="3" id="KW-1185">Reference proteome</keyword>
<evidence type="ECO:0000313" key="2">
    <source>
        <dbReference type="EMBL" id="RYC73507.1"/>
    </source>
</evidence>
<comment type="caution">
    <text evidence="2">The sequence shown here is derived from an EMBL/GenBank/DDBJ whole genome shotgun (WGS) entry which is preliminary data.</text>
</comment>
<sequence length="461" mass="51017">MIKGLRKPPFFSGQGPVIIVIGLIIASLCQFFLDRTIVFAAPLISGSGTVLSTSVSHSTVSLDFSAQEFRTAAFKNSTIQYHINTTNATGAMSYISSIDEDTHLNHSDTDIHQKFESISISLPETSFAPKTWGYRKSKTSVTGNFNPIPKRSNPDLLYNETTAVNTSYHIDFGVKSSPDLIEGTFEKQIVLTTIANPVPTTATLQNGFQFSNIVYNLNPNHDTENFKPSATPPANLATAMKISTSSSMVPVYAWYDNSDKTVYWWSDADIVYADQNSAYMFGRINKYANPLKVIDTRGINTSRVKMMTRMFYAGRWPIKEIILNEFDTSNAEDMSEMFAVDPFSTVTDLPEPLNLTSFDTRKVTSMRSMFSGTYNEEIDISSFDTSNVTDLSYMFDDSKVKKVYAPASLNTANVVDSTDLFHDAVNLIGGHGTTYSIANASNLNYFKIDEIGSPGFFTTAP</sequence>
<gene>
    <name evidence="2" type="ORF">G3KMM_00353</name>
</gene>
<dbReference type="RefSeq" id="WP_129604758.1">
    <property type="nucleotide sequence ID" value="NZ_PRLL01000010.1"/>
</dbReference>
<proteinExistence type="predicted"/>
<dbReference type="NCBIfam" id="TIGR02167">
    <property type="entry name" value="Liste_lipo_26"/>
    <property type="match status" value="2"/>
</dbReference>
<evidence type="ECO:0000313" key="3">
    <source>
        <dbReference type="Proteomes" id="UP001191004"/>
    </source>
</evidence>
<dbReference type="Proteomes" id="UP001191004">
    <property type="component" value="Unassembled WGS sequence"/>
</dbReference>
<reference evidence="2 3" key="2">
    <citation type="journal article" date="2020" name="Cell Rep.">
        <title>Acquisition and Adaptation of Ultra-small Parasitic Reduced Genome Bacteria to Mammalian Hosts.</title>
        <authorList>
            <person name="McLean J.S."/>
            <person name="Bor B."/>
            <person name="Kerns K.A."/>
            <person name="Liu Q."/>
            <person name="To T.T."/>
            <person name="Solden L."/>
            <person name="Hendrickson E.L."/>
            <person name="Wrighton K."/>
            <person name="Shi W."/>
            <person name="He X."/>
        </authorList>
    </citation>
    <scope>NUCLEOTIDE SEQUENCE [LARGE SCALE GENOMIC DNA]</scope>
    <source>
        <strain evidence="2 3">TM7_KMM_G3_1_HOT_351</strain>
    </source>
</reference>
<keyword evidence="1" id="KW-1133">Transmembrane helix</keyword>
<dbReference type="InterPro" id="IPR005046">
    <property type="entry name" value="DUF285"/>
</dbReference>